<evidence type="ECO:0000313" key="2">
    <source>
        <dbReference type="EMBL" id="MDN3711632.1"/>
    </source>
</evidence>
<evidence type="ECO:0008006" key="4">
    <source>
        <dbReference type="Google" id="ProtNLM"/>
    </source>
</evidence>
<sequence length="124" mass="13331">MDLRGTILLHHDGRDYPLTIDMGALCTFEDVTGKNGFAMLTLLENGGIQKGLIGARDMRALIYGGLKGDAPDMTLELAGRILDANASAFVAGVNAAMPQEGDVPAPEKRPGNRRRPRKRRATSI</sequence>
<feature type="compositionally biased region" description="Basic residues" evidence="1">
    <location>
        <begin position="111"/>
        <end position="124"/>
    </location>
</feature>
<feature type="region of interest" description="Disordered" evidence="1">
    <location>
        <begin position="97"/>
        <end position="124"/>
    </location>
</feature>
<name>A0ABT8D4M7_9RHOB</name>
<dbReference type="Proteomes" id="UP001243846">
    <property type="component" value="Unassembled WGS sequence"/>
</dbReference>
<reference evidence="3" key="1">
    <citation type="journal article" date="2019" name="Int. J. Syst. Evol. Microbiol.">
        <title>The Global Catalogue of Microorganisms (GCM) 10K type strain sequencing project: providing services to taxonomists for standard genome sequencing and annotation.</title>
        <authorList>
            <consortium name="The Broad Institute Genomics Platform"/>
            <consortium name="The Broad Institute Genome Sequencing Center for Infectious Disease"/>
            <person name="Wu L."/>
            <person name="Ma J."/>
        </authorList>
    </citation>
    <scope>NUCLEOTIDE SEQUENCE [LARGE SCALE GENOMIC DNA]</scope>
    <source>
        <strain evidence="3">CECT 8482</strain>
    </source>
</reference>
<comment type="caution">
    <text evidence="2">The sequence shown here is derived from an EMBL/GenBank/DDBJ whole genome shotgun (WGS) entry which is preliminary data.</text>
</comment>
<evidence type="ECO:0000313" key="3">
    <source>
        <dbReference type="Proteomes" id="UP001243846"/>
    </source>
</evidence>
<organism evidence="2 3">
    <name type="scientific">Paracoccus cavernae</name>
    <dbReference type="NCBI Taxonomy" id="1571207"/>
    <lineage>
        <taxon>Bacteria</taxon>
        <taxon>Pseudomonadati</taxon>
        <taxon>Pseudomonadota</taxon>
        <taxon>Alphaproteobacteria</taxon>
        <taxon>Rhodobacterales</taxon>
        <taxon>Paracoccaceae</taxon>
        <taxon>Paracoccus</taxon>
    </lineage>
</organism>
<evidence type="ECO:0000256" key="1">
    <source>
        <dbReference type="SAM" id="MobiDB-lite"/>
    </source>
</evidence>
<proteinExistence type="predicted"/>
<keyword evidence="3" id="KW-1185">Reference proteome</keyword>
<dbReference type="RefSeq" id="WP_377685773.1">
    <property type="nucleotide sequence ID" value="NZ_JBHMDZ010000013.1"/>
</dbReference>
<dbReference type="EMBL" id="JAUFRC010000001">
    <property type="protein sequence ID" value="MDN3711632.1"/>
    <property type="molecule type" value="Genomic_DNA"/>
</dbReference>
<accession>A0ABT8D4M7</accession>
<gene>
    <name evidence="2" type="ORF">QWZ10_06980</name>
</gene>
<protein>
    <recommendedName>
        <fullName evidence="4">Gene transfer agent family protein</fullName>
    </recommendedName>
</protein>